<evidence type="ECO:0000313" key="3">
    <source>
        <dbReference type="Proteomes" id="UP000054018"/>
    </source>
</evidence>
<dbReference type="AlphaFoldDB" id="A0A0C9YXQ3"/>
<gene>
    <name evidence="2" type="ORF">PISMIDRAFT_671884</name>
</gene>
<sequence>MALTVFPPVLSDSILLTRLSALYPLSSTSLVTLLKIFTFPFCIKCARIVVLTL</sequence>
<keyword evidence="1" id="KW-0812">Transmembrane</keyword>
<organism evidence="2 3">
    <name type="scientific">Pisolithus microcarpus 441</name>
    <dbReference type="NCBI Taxonomy" id="765257"/>
    <lineage>
        <taxon>Eukaryota</taxon>
        <taxon>Fungi</taxon>
        <taxon>Dikarya</taxon>
        <taxon>Basidiomycota</taxon>
        <taxon>Agaricomycotina</taxon>
        <taxon>Agaricomycetes</taxon>
        <taxon>Agaricomycetidae</taxon>
        <taxon>Boletales</taxon>
        <taxon>Sclerodermatineae</taxon>
        <taxon>Pisolithaceae</taxon>
        <taxon>Pisolithus</taxon>
    </lineage>
</organism>
<evidence type="ECO:0000256" key="1">
    <source>
        <dbReference type="SAM" id="Phobius"/>
    </source>
</evidence>
<accession>A0A0C9YXQ3</accession>
<evidence type="ECO:0000313" key="2">
    <source>
        <dbReference type="EMBL" id="KIK29900.1"/>
    </source>
</evidence>
<dbReference type="HOGENOM" id="CLU_3074373_0_0_1"/>
<feature type="transmembrane region" description="Helical" evidence="1">
    <location>
        <begin position="20"/>
        <end position="43"/>
    </location>
</feature>
<protein>
    <submittedName>
        <fullName evidence="2">Uncharacterized protein</fullName>
    </submittedName>
</protein>
<name>A0A0C9YXQ3_9AGAM</name>
<dbReference type="EMBL" id="KN833688">
    <property type="protein sequence ID" value="KIK29900.1"/>
    <property type="molecule type" value="Genomic_DNA"/>
</dbReference>
<feature type="non-terminal residue" evidence="2">
    <location>
        <position position="53"/>
    </location>
</feature>
<proteinExistence type="predicted"/>
<dbReference type="OrthoDB" id="2548432at2759"/>
<keyword evidence="3" id="KW-1185">Reference proteome</keyword>
<keyword evidence="1" id="KW-0472">Membrane</keyword>
<reference evidence="2 3" key="1">
    <citation type="submission" date="2014-04" db="EMBL/GenBank/DDBJ databases">
        <authorList>
            <consortium name="DOE Joint Genome Institute"/>
            <person name="Kuo A."/>
            <person name="Kohler A."/>
            <person name="Costa M.D."/>
            <person name="Nagy L.G."/>
            <person name="Floudas D."/>
            <person name="Copeland A."/>
            <person name="Barry K.W."/>
            <person name="Cichocki N."/>
            <person name="Veneault-Fourrey C."/>
            <person name="LaButti K."/>
            <person name="Lindquist E.A."/>
            <person name="Lipzen A."/>
            <person name="Lundell T."/>
            <person name="Morin E."/>
            <person name="Murat C."/>
            <person name="Sun H."/>
            <person name="Tunlid A."/>
            <person name="Henrissat B."/>
            <person name="Grigoriev I.V."/>
            <person name="Hibbett D.S."/>
            <person name="Martin F."/>
            <person name="Nordberg H.P."/>
            <person name="Cantor M.N."/>
            <person name="Hua S.X."/>
        </authorList>
    </citation>
    <scope>NUCLEOTIDE SEQUENCE [LARGE SCALE GENOMIC DNA]</scope>
    <source>
        <strain evidence="2 3">441</strain>
    </source>
</reference>
<reference evidence="3" key="2">
    <citation type="submission" date="2015-01" db="EMBL/GenBank/DDBJ databases">
        <title>Evolutionary Origins and Diversification of the Mycorrhizal Mutualists.</title>
        <authorList>
            <consortium name="DOE Joint Genome Institute"/>
            <consortium name="Mycorrhizal Genomics Consortium"/>
            <person name="Kohler A."/>
            <person name="Kuo A."/>
            <person name="Nagy L.G."/>
            <person name="Floudas D."/>
            <person name="Copeland A."/>
            <person name="Barry K.W."/>
            <person name="Cichocki N."/>
            <person name="Veneault-Fourrey C."/>
            <person name="LaButti K."/>
            <person name="Lindquist E.A."/>
            <person name="Lipzen A."/>
            <person name="Lundell T."/>
            <person name="Morin E."/>
            <person name="Murat C."/>
            <person name="Riley R."/>
            <person name="Ohm R."/>
            <person name="Sun H."/>
            <person name="Tunlid A."/>
            <person name="Henrissat B."/>
            <person name="Grigoriev I.V."/>
            <person name="Hibbett D.S."/>
            <person name="Martin F."/>
        </authorList>
    </citation>
    <scope>NUCLEOTIDE SEQUENCE [LARGE SCALE GENOMIC DNA]</scope>
    <source>
        <strain evidence="3">441</strain>
    </source>
</reference>
<keyword evidence="1" id="KW-1133">Transmembrane helix</keyword>
<dbReference type="Proteomes" id="UP000054018">
    <property type="component" value="Unassembled WGS sequence"/>
</dbReference>